<reference evidence="3" key="2">
    <citation type="submission" date="2020-09" db="EMBL/GenBank/DDBJ databases">
        <authorList>
            <person name="Sun Q."/>
            <person name="Ohkuma M."/>
        </authorList>
    </citation>
    <scope>NUCLEOTIDE SEQUENCE</scope>
    <source>
        <strain evidence="3">JCM 5069</strain>
    </source>
</reference>
<comment type="caution">
    <text evidence="3">The sequence shown here is derived from an EMBL/GenBank/DDBJ whole genome shotgun (WGS) entry which is preliminary data.</text>
</comment>
<proteinExistence type="inferred from homology"/>
<dbReference type="InterPro" id="IPR019812">
    <property type="entry name" value="Hydgase_assmbl_chp_CS"/>
</dbReference>
<dbReference type="SUPFAM" id="SSF159127">
    <property type="entry name" value="HupF/HypC-like"/>
    <property type="match status" value="1"/>
</dbReference>
<gene>
    <name evidence="3" type="ORF">GCM10018793_60080</name>
</gene>
<dbReference type="InterPro" id="IPR001109">
    <property type="entry name" value="Hydrogenase_HupF/HypC"/>
</dbReference>
<evidence type="ECO:0000313" key="4">
    <source>
        <dbReference type="Proteomes" id="UP000603708"/>
    </source>
</evidence>
<dbReference type="FunFam" id="2.30.30.140:FF:000022">
    <property type="entry name" value="Hydrogenase assembly chaperone HybG"/>
    <property type="match status" value="1"/>
</dbReference>
<feature type="compositionally biased region" description="Low complexity" evidence="2">
    <location>
        <begin position="108"/>
        <end position="123"/>
    </location>
</feature>
<dbReference type="EMBL" id="BNCD01000024">
    <property type="protein sequence ID" value="GHH86790.1"/>
    <property type="molecule type" value="Genomic_DNA"/>
</dbReference>
<dbReference type="NCBIfam" id="TIGR00074">
    <property type="entry name" value="hypC_hupF"/>
    <property type="match status" value="1"/>
</dbReference>
<reference evidence="3" key="1">
    <citation type="journal article" date="2014" name="Int. J. Syst. Evol. Microbiol.">
        <title>Complete genome sequence of Corynebacterium casei LMG S-19264T (=DSM 44701T), isolated from a smear-ripened cheese.</title>
        <authorList>
            <consortium name="US DOE Joint Genome Institute (JGI-PGF)"/>
            <person name="Walter F."/>
            <person name="Albersmeier A."/>
            <person name="Kalinowski J."/>
            <person name="Ruckert C."/>
        </authorList>
    </citation>
    <scope>NUCLEOTIDE SEQUENCE</scope>
    <source>
        <strain evidence="3">JCM 5069</strain>
    </source>
</reference>
<dbReference type="PANTHER" id="PTHR35177">
    <property type="entry name" value="HYDROGENASE MATURATION FACTOR HYBG"/>
    <property type="match status" value="1"/>
</dbReference>
<dbReference type="GO" id="GO:0005506">
    <property type="term" value="F:iron ion binding"/>
    <property type="evidence" value="ECO:0007669"/>
    <property type="project" value="TreeGrafter"/>
</dbReference>
<dbReference type="AlphaFoldDB" id="A0A919GN78"/>
<dbReference type="PROSITE" id="PS01097">
    <property type="entry name" value="HUPF_HYPC"/>
    <property type="match status" value="1"/>
</dbReference>
<evidence type="ECO:0000313" key="3">
    <source>
        <dbReference type="EMBL" id="GHH86790.1"/>
    </source>
</evidence>
<evidence type="ECO:0000256" key="2">
    <source>
        <dbReference type="SAM" id="MobiDB-lite"/>
    </source>
</evidence>
<protein>
    <recommendedName>
        <fullName evidence="5">HypC/HybG/HupF family hydrogenase formation chaperone</fullName>
    </recommendedName>
</protein>
<dbReference type="GO" id="GO:0051604">
    <property type="term" value="P:protein maturation"/>
    <property type="evidence" value="ECO:0007669"/>
    <property type="project" value="TreeGrafter"/>
</dbReference>
<comment type="similarity">
    <text evidence="1">Belongs to the HupF/HypC family.</text>
</comment>
<dbReference type="Proteomes" id="UP000603708">
    <property type="component" value="Unassembled WGS sequence"/>
</dbReference>
<keyword evidence="4" id="KW-1185">Reference proteome</keyword>
<dbReference type="GO" id="GO:1902670">
    <property type="term" value="F:carbon dioxide binding"/>
    <property type="evidence" value="ECO:0007669"/>
    <property type="project" value="TreeGrafter"/>
</dbReference>
<dbReference type="PANTHER" id="PTHR35177:SF2">
    <property type="entry name" value="HYDROGENASE MATURATION FACTOR HYBG"/>
    <property type="match status" value="1"/>
</dbReference>
<organism evidence="3 4">
    <name type="scientific">Streptomyces sulfonofaciens</name>
    <dbReference type="NCBI Taxonomy" id="68272"/>
    <lineage>
        <taxon>Bacteria</taxon>
        <taxon>Bacillati</taxon>
        <taxon>Actinomycetota</taxon>
        <taxon>Actinomycetes</taxon>
        <taxon>Kitasatosporales</taxon>
        <taxon>Streptomycetaceae</taxon>
        <taxon>Streptomyces</taxon>
    </lineage>
</organism>
<name>A0A919GN78_9ACTN</name>
<sequence length="160" mass="16206">MCLAVPGQVVATEERDGIPMAKVDFGGVVKDVCLAYLPDIEVGDYAVVHVGFALQRLDEESALATLELFRRIGALEEEFGDAWERAAAEAGPADGAGALARTPRAQEADAPPGGAPPDGSTAPATPPDGSTAPVTPPDGASPTAAPPRAGAHARIAEGTR</sequence>
<dbReference type="Gene3D" id="2.30.30.140">
    <property type="match status" value="1"/>
</dbReference>
<evidence type="ECO:0008006" key="5">
    <source>
        <dbReference type="Google" id="ProtNLM"/>
    </source>
</evidence>
<evidence type="ECO:0000256" key="1">
    <source>
        <dbReference type="ARBA" id="ARBA00006018"/>
    </source>
</evidence>
<dbReference type="Pfam" id="PF01455">
    <property type="entry name" value="HupF_HypC"/>
    <property type="match status" value="1"/>
</dbReference>
<dbReference type="PRINTS" id="PR00445">
    <property type="entry name" value="HUPFHYPC"/>
</dbReference>
<feature type="region of interest" description="Disordered" evidence="2">
    <location>
        <begin position="85"/>
        <end position="160"/>
    </location>
</feature>
<accession>A0A919GN78</accession>
<feature type="compositionally biased region" description="Low complexity" evidence="2">
    <location>
        <begin position="88"/>
        <end position="101"/>
    </location>
</feature>